<dbReference type="WBParaSite" id="ACOC_0000184001-mRNA-1">
    <property type="protein sequence ID" value="ACOC_0000184001-mRNA-1"/>
    <property type="gene ID" value="ACOC_0000184001"/>
</dbReference>
<sequence>MRERSFVKSDLLKHDSFDDDSGDNNFGTGELGGEHGPKMTENFVNSSVGDHHEEDFRARGSERAMNDGWVSRPRRISDGTRTHSFYITMSLLFSTISSIQLFLIIVSLCYPEYHIAAPSLRFVGCSSFRVDNAKRHSTSVKATDQEEHEECGVDTVAAVESQ</sequence>
<protein>
    <submittedName>
        <fullName evidence="5">SIT4 phosphatase-associated family protein</fullName>
    </submittedName>
</protein>
<evidence type="ECO:0000313" key="5">
    <source>
        <dbReference type="WBParaSite" id="ACOC_0000184001-mRNA-1"/>
    </source>
</evidence>
<evidence type="ECO:0000256" key="1">
    <source>
        <dbReference type="SAM" id="MobiDB-lite"/>
    </source>
</evidence>
<name>A0A0R3PD64_ANGCS</name>
<dbReference type="EMBL" id="UYYA01000304">
    <property type="protein sequence ID" value="VDM53426.1"/>
    <property type="molecule type" value="Genomic_DNA"/>
</dbReference>
<keyword evidence="4" id="KW-1185">Reference proteome</keyword>
<accession>A0A0R3PD64</accession>
<organism evidence="5">
    <name type="scientific">Angiostrongylus costaricensis</name>
    <name type="common">Nematode worm</name>
    <dbReference type="NCBI Taxonomy" id="334426"/>
    <lineage>
        <taxon>Eukaryota</taxon>
        <taxon>Metazoa</taxon>
        <taxon>Ecdysozoa</taxon>
        <taxon>Nematoda</taxon>
        <taxon>Chromadorea</taxon>
        <taxon>Rhabditida</taxon>
        <taxon>Rhabditina</taxon>
        <taxon>Rhabditomorpha</taxon>
        <taxon>Strongyloidea</taxon>
        <taxon>Metastrongylidae</taxon>
        <taxon>Angiostrongylus</taxon>
    </lineage>
</organism>
<keyword evidence="2" id="KW-0812">Transmembrane</keyword>
<feature type="transmembrane region" description="Helical" evidence="2">
    <location>
        <begin position="84"/>
        <end position="108"/>
    </location>
</feature>
<evidence type="ECO:0000256" key="2">
    <source>
        <dbReference type="SAM" id="Phobius"/>
    </source>
</evidence>
<gene>
    <name evidence="3" type="ORF">ACOC_LOCUS1841</name>
</gene>
<dbReference type="AlphaFoldDB" id="A0A0R3PD64"/>
<proteinExistence type="predicted"/>
<keyword evidence="2" id="KW-1133">Transmembrane helix</keyword>
<keyword evidence="2" id="KW-0472">Membrane</keyword>
<reference evidence="3 4" key="2">
    <citation type="submission" date="2018-11" db="EMBL/GenBank/DDBJ databases">
        <authorList>
            <consortium name="Pathogen Informatics"/>
        </authorList>
    </citation>
    <scope>NUCLEOTIDE SEQUENCE [LARGE SCALE GENOMIC DNA]</scope>
    <source>
        <strain evidence="3 4">Costa Rica</strain>
    </source>
</reference>
<evidence type="ECO:0000313" key="4">
    <source>
        <dbReference type="Proteomes" id="UP000267027"/>
    </source>
</evidence>
<reference evidence="5" key="1">
    <citation type="submission" date="2017-02" db="UniProtKB">
        <authorList>
            <consortium name="WormBaseParasite"/>
        </authorList>
    </citation>
    <scope>IDENTIFICATION</scope>
</reference>
<feature type="region of interest" description="Disordered" evidence="1">
    <location>
        <begin position="19"/>
        <end position="45"/>
    </location>
</feature>
<dbReference type="Proteomes" id="UP000267027">
    <property type="component" value="Unassembled WGS sequence"/>
</dbReference>
<evidence type="ECO:0000313" key="3">
    <source>
        <dbReference type="EMBL" id="VDM53426.1"/>
    </source>
</evidence>